<feature type="domain" description="Reverse transcriptase" evidence="1">
    <location>
        <begin position="1"/>
        <end position="214"/>
    </location>
</feature>
<dbReference type="PROSITE" id="PS50878">
    <property type="entry name" value="RT_POL"/>
    <property type="match status" value="1"/>
</dbReference>
<proteinExistence type="predicted"/>
<dbReference type="OrthoDB" id="1932527at2759"/>
<organism evidence="2 3">
    <name type="scientific">Sesamum indicum</name>
    <name type="common">Oriental sesame</name>
    <name type="synonym">Sesamum orientale</name>
    <dbReference type="NCBI Taxonomy" id="4182"/>
    <lineage>
        <taxon>Eukaryota</taxon>
        <taxon>Viridiplantae</taxon>
        <taxon>Streptophyta</taxon>
        <taxon>Embryophyta</taxon>
        <taxon>Tracheophyta</taxon>
        <taxon>Spermatophyta</taxon>
        <taxon>Magnoliopsida</taxon>
        <taxon>eudicotyledons</taxon>
        <taxon>Gunneridae</taxon>
        <taxon>Pentapetalae</taxon>
        <taxon>asterids</taxon>
        <taxon>lamiids</taxon>
        <taxon>Lamiales</taxon>
        <taxon>Pedaliaceae</taxon>
        <taxon>Sesamum</taxon>
    </lineage>
</organism>
<dbReference type="PANTHER" id="PTHR33116">
    <property type="entry name" value="REVERSE TRANSCRIPTASE ZINC-BINDING DOMAIN-CONTAINING PROTEIN-RELATED-RELATED"/>
    <property type="match status" value="1"/>
</dbReference>
<evidence type="ECO:0000259" key="1">
    <source>
        <dbReference type="PROSITE" id="PS50878"/>
    </source>
</evidence>
<evidence type="ECO:0000313" key="2">
    <source>
        <dbReference type="Proteomes" id="UP000504604"/>
    </source>
</evidence>
<accession>A0A6I9TQX4</accession>
<name>A0A6I9TQX4_SESIN</name>
<sequence>MAIFDTTDDKAPCHDGYTSGFYKAKWPVMGDEVTQVNSTFLALIPKELFIGYNQQQLPPPCALKWIDECITTTSFSVGINKKPHGLFAGARGLGQGDTMSPYLFVLVMEVLSLILHQLIDQDMGFAFHWKGEPTRLFQLGFADELLLFCKVEVDLVQVLKRGLDTFGDLSGLRVSLQKSHLIISRSAHGIREHLLVVLQFQEGHLPIKYLGLPLLSSRLIKPILAKMDQRIIRKIEKRLRAFLWKRALNSGYAKRVHMGQLGTPHLPSRDVHLDGIGVRGSWGWRKLLRLRPLLRPLIDYCVGAEISFYLWQDPWHVFGPLIHRFLWGPQLTNTVIMDKGNMVMEDGHWLWHFLTNIGGTDCLLCGS</sequence>
<dbReference type="PANTHER" id="PTHR33116:SF76">
    <property type="entry name" value="DUF4283 DOMAIN-CONTAINING PROTEIN"/>
    <property type="match status" value="1"/>
</dbReference>
<dbReference type="RefSeq" id="XP_011087081.1">
    <property type="nucleotide sequence ID" value="XM_011088779.1"/>
</dbReference>
<dbReference type="Proteomes" id="UP000504604">
    <property type="component" value="Linkage group LG8"/>
</dbReference>
<dbReference type="Pfam" id="PF00078">
    <property type="entry name" value="RVT_1"/>
    <property type="match status" value="1"/>
</dbReference>
<dbReference type="InterPro" id="IPR000477">
    <property type="entry name" value="RT_dom"/>
</dbReference>
<reference evidence="3" key="1">
    <citation type="submission" date="2025-08" db="UniProtKB">
        <authorList>
            <consortium name="RefSeq"/>
        </authorList>
    </citation>
    <scope>IDENTIFICATION</scope>
</reference>
<dbReference type="AlphaFoldDB" id="A0A6I9TQX4"/>
<dbReference type="GeneID" id="105168647"/>
<protein>
    <submittedName>
        <fullName evidence="3">Uncharacterized protein LOC105168647</fullName>
    </submittedName>
</protein>
<dbReference type="InParanoid" id="A0A6I9TQX4"/>
<evidence type="ECO:0000313" key="3">
    <source>
        <dbReference type="RefSeq" id="XP_011087081.1"/>
    </source>
</evidence>
<keyword evidence="2" id="KW-1185">Reference proteome</keyword>
<gene>
    <name evidence="3" type="primary">LOC105168647</name>
</gene>
<dbReference type="KEGG" id="sind:105168647"/>